<accession>A0A1B2IM24</accession>
<comment type="similarity">
    <text evidence="7">Belongs to the chloroperoxidase family.</text>
</comment>
<dbReference type="Gene3D" id="1.10.489.10">
    <property type="entry name" value="Chloroperoxidase-like"/>
    <property type="match status" value="1"/>
</dbReference>
<dbReference type="InterPro" id="IPR036851">
    <property type="entry name" value="Chloroperoxidase-like_sf"/>
</dbReference>
<keyword evidence="3" id="KW-0349">Heme</keyword>
<feature type="chain" id="PRO_5008539050" evidence="9">
    <location>
        <begin position="19"/>
        <end position="422"/>
    </location>
</feature>
<reference evidence="11" key="1">
    <citation type="journal article" date="2016" name="Genome Announc.">
        <title>Draft Genome Sequence of the Chloroperoxidase-Producing Fungus Caldariomyces fumago Woronichin DSM1256.</title>
        <authorList>
            <person name="Kellner H."/>
            <person name="Pecyna M.J."/>
            <person name="Buchhaupt M."/>
            <person name="Ullrich R."/>
            <person name="Hofrichter M."/>
        </authorList>
    </citation>
    <scope>NUCLEOTIDE SEQUENCE</scope>
</reference>
<evidence type="ECO:0000256" key="1">
    <source>
        <dbReference type="ARBA" id="ARBA00001970"/>
    </source>
</evidence>
<dbReference type="GO" id="GO:0004601">
    <property type="term" value="F:peroxidase activity"/>
    <property type="evidence" value="ECO:0007669"/>
    <property type="project" value="UniProtKB-KW"/>
</dbReference>
<protein>
    <submittedName>
        <fullName evidence="11">Heme-thiolate peroxidase HTP3</fullName>
    </submittedName>
</protein>
<dbReference type="InterPro" id="IPR000028">
    <property type="entry name" value="Chloroperoxidase"/>
</dbReference>
<evidence type="ECO:0000256" key="3">
    <source>
        <dbReference type="ARBA" id="ARBA00022617"/>
    </source>
</evidence>
<dbReference type="GO" id="GO:0046872">
    <property type="term" value="F:metal ion binding"/>
    <property type="evidence" value="ECO:0007669"/>
    <property type="project" value="UniProtKB-KW"/>
</dbReference>
<dbReference type="Pfam" id="PF01328">
    <property type="entry name" value="Peroxidase_2"/>
    <property type="match status" value="1"/>
</dbReference>
<evidence type="ECO:0000256" key="9">
    <source>
        <dbReference type="SAM" id="SignalP"/>
    </source>
</evidence>
<keyword evidence="4" id="KW-0479">Metal-binding</keyword>
<evidence type="ECO:0000259" key="10">
    <source>
        <dbReference type="PROSITE" id="PS51405"/>
    </source>
</evidence>
<feature type="signal peptide" evidence="9">
    <location>
        <begin position="1"/>
        <end position="18"/>
    </location>
</feature>
<dbReference type="SUPFAM" id="SSF47571">
    <property type="entry name" value="Cloroperoxidase"/>
    <property type="match status" value="1"/>
</dbReference>
<feature type="domain" description="Heme haloperoxidase family profile" evidence="10">
    <location>
        <begin position="72"/>
        <end position="304"/>
    </location>
</feature>
<feature type="region of interest" description="Disordered" evidence="8">
    <location>
        <begin position="35"/>
        <end position="54"/>
    </location>
</feature>
<organism evidence="11">
    <name type="scientific">Leptoxyphium fumago</name>
    <name type="common">Caldariomyces fumago</name>
    <dbReference type="NCBI Taxonomy" id="5474"/>
    <lineage>
        <taxon>Eukaryota</taxon>
        <taxon>Fungi</taxon>
        <taxon>Dikarya</taxon>
        <taxon>Ascomycota</taxon>
        <taxon>Pezizomycotina</taxon>
        <taxon>Dothideomycetes</taxon>
        <taxon>Dothideomycetidae</taxon>
        <taxon>Capnodiales</taxon>
        <taxon>Capnodiaceae</taxon>
        <taxon>Leptoxyphium</taxon>
    </lineage>
</organism>
<evidence type="ECO:0000256" key="6">
    <source>
        <dbReference type="ARBA" id="ARBA00023004"/>
    </source>
</evidence>
<evidence type="ECO:0000256" key="5">
    <source>
        <dbReference type="ARBA" id="ARBA00023002"/>
    </source>
</evidence>
<dbReference type="PROSITE" id="PS51405">
    <property type="entry name" value="HEME_HALOPEROXIDASE"/>
    <property type="match status" value="1"/>
</dbReference>
<keyword evidence="6" id="KW-0408">Iron</keyword>
<comment type="cofactor">
    <cofactor evidence="1">
        <name>heme b</name>
        <dbReference type="ChEBI" id="CHEBI:60344"/>
    </cofactor>
</comment>
<keyword evidence="9" id="KW-0732">Signal</keyword>
<keyword evidence="2 11" id="KW-0575">Peroxidase</keyword>
<keyword evidence="5" id="KW-0560">Oxidoreductase</keyword>
<name>A0A1B2IM24_LEPFU</name>
<proteinExistence type="inferred from homology"/>
<gene>
    <name evidence="11" type="primary">HTP</name>
</gene>
<dbReference type="PANTHER" id="PTHR33577:SF1">
    <property type="entry name" value="HEME HALOPEROXIDASE FAMILY PROFILE DOMAIN-CONTAINING PROTEIN"/>
    <property type="match status" value="1"/>
</dbReference>
<sequence>MKIAQLSPWLLLAITSNAFPTLLMEELAGNSVGETVKAKTKRQSTTSPQGEGALPLAPPPFDAASQYVSNQGAHAFVAPGSGDARGPCPGLNAMANHNYLPHNGVASITDFFNGVIEVFGMAPDLALFLATYGAIVDGNLLSWSINGGEHVGIGGSHNNYETDSSPTRGDLNQYGSSVNLVKSQFDALFKLQPDAETANYNLEVLRDFRKTRFQESIDKNPYYAYLPISGILVSQAAFTFIYRFMANKSAEYPEGILNQQTLKSFFSIYGDGDDAEWVPGHERIPDNWYKRNDGDQYSIAYFNTDILYFAETAPEILGIGCNKGTVDSYDLLDPALLTNGATDAEQISKNPVCFASAFAEAELPLITGLDTTALQPLFTLLNNITGDCSSIGEVNQSALTICPGFSLYGGPTGPVAPGAIQS</sequence>
<evidence type="ECO:0000256" key="2">
    <source>
        <dbReference type="ARBA" id="ARBA00022559"/>
    </source>
</evidence>
<dbReference type="PANTHER" id="PTHR33577">
    <property type="entry name" value="STERIGMATOCYSTIN BIOSYNTHESIS PEROXIDASE STCC-RELATED"/>
    <property type="match status" value="1"/>
</dbReference>
<evidence type="ECO:0000313" key="11">
    <source>
        <dbReference type="EMBL" id="ANZ54407.1"/>
    </source>
</evidence>
<dbReference type="AlphaFoldDB" id="A0A1B2IM24"/>
<evidence type="ECO:0000256" key="4">
    <source>
        <dbReference type="ARBA" id="ARBA00022723"/>
    </source>
</evidence>
<evidence type="ECO:0000256" key="8">
    <source>
        <dbReference type="SAM" id="MobiDB-lite"/>
    </source>
</evidence>
<dbReference type="EMBL" id="KX289323">
    <property type="protein sequence ID" value="ANZ54407.1"/>
    <property type="molecule type" value="Genomic_DNA"/>
</dbReference>
<evidence type="ECO:0000256" key="7">
    <source>
        <dbReference type="ARBA" id="ARBA00025795"/>
    </source>
</evidence>